<reference evidence="1" key="1">
    <citation type="submission" date="2022-01" db="EMBL/GenBank/DDBJ databases">
        <authorList>
            <person name="Criscuolo A."/>
        </authorList>
    </citation>
    <scope>NUCLEOTIDE SEQUENCE</scope>
    <source>
        <strain evidence="1">CIP111893</strain>
    </source>
</reference>
<gene>
    <name evidence="1" type="ORF">PAECIP111893_03802</name>
</gene>
<evidence type="ECO:0000313" key="2">
    <source>
        <dbReference type="Proteomes" id="UP000838686"/>
    </source>
</evidence>
<dbReference type="InterPro" id="IPR013325">
    <property type="entry name" value="RNA_pol_sigma_r2"/>
</dbReference>
<accession>A0ABM9CKI2</accession>
<evidence type="ECO:0000313" key="1">
    <source>
        <dbReference type="EMBL" id="CAH1214464.1"/>
    </source>
</evidence>
<dbReference type="EMBL" id="CAKMMF010000023">
    <property type="protein sequence ID" value="CAH1214464.1"/>
    <property type="molecule type" value="Genomic_DNA"/>
</dbReference>
<dbReference type="RefSeq" id="WP_236344161.1">
    <property type="nucleotide sequence ID" value="NZ_CAKMMF010000023.1"/>
</dbReference>
<comment type="caution">
    <text evidence="1">The sequence shown here is derived from an EMBL/GenBank/DDBJ whole genome shotgun (WGS) entry which is preliminary data.</text>
</comment>
<keyword evidence="2" id="KW-1185">Reference proteome</keyword>
<dbReference type="SUPFAM" id="SSF88946">
    <property type="entry name" value="Sigma2 domain of RNA polymerase sigma factors"/>
    <property type="match status" value="1"/>
</dbReference>
<organism evidence="1 2">
    <name type="scientific">Paenibacillus plantiphilus</name>
    <dbReference type="NCBI Taxonomy" id="2905650"/>
    <lineage>
        <taxon>Bacteria</taxon>
        <taxon>Bacillati</taxon>
        <taxon>Bacillota</taxon>
        <taxon>Bacilli</taxon>
        <taxon>Bacillales</taxon>
        <taxon>Paenibacillaceae</taxon>
        <taxon>Paenibacillus</taxon>
    </lineage>
</organism>
<proteinExistence type="predicted"/>
<dbReference type="Proteomes" id="UP000838686">
    <property type="component" value="Unassembled WGS sequence"/>
</dbReference>
<name>A0ABM9CKI2_9BACL</name>
<protein>
    <submittedName>
        <fullName evidence="1">Uncharacterized protein</fullName>
    </submittedName>
</protein>
<sequence length="51" mass="6279">MQDEDDMSQLSYGNDSALDTLVFRYHKLLYGYAYRLLRMKGWRRILFRKPF</sequence>